<dbReference type="EMBL" id="CP002834">
    <property type="protein sequence ID" value="AFI69714.1"/>
    <property type="molecule type" value="Genomic_DNA"/>
</dbReference>
<dbReference type="Proteomes" id="UP000010087">
    <property type="component" value="Chromosome 2"/>
</dbReference>
<accession>A0A0H3HV05</accession>
<dbReference type="Pfam" id="PF10765">
    <property type="entry name" value="Phage_P22_NinX"/>
    <property type="match status" value="1"/>
</dbReference>
<dbReference type="AlphaFoldDB" id="A0A0H3HV05"/>
<keyword evidence="2" id="KW-0670">Pyruvate</keyword>
<feature type="region of interest" description="Disordered" evidence="1">
    <location>
        <begin position="117"/>
        <end position="162"/>
    </location>
</feature>
<evidence type="ECO:0000256" key="1">
    <source>
        <dbReference type="SAM" id="MobiDB-lite"/>
    </source>
</evidence>
<dbReference type="KEGG" id="bpz:BP1026B_II1473"/>
<reference evidence="2 3" key="1">
    <citation type="journal article" date="2012" name="PLoS ONE">
        <title>Evolution of Burkholderia pseudomallei in recurrent melioidosis.</title>
        <authorList>
            <person name="Hayden H.S."/>
            <person name="Lim R."/>
            <person name="Brittnacher M.J."/>
            <person name="Sims E.H."/>
            <person name="Ramage E.R."/>
            <person name="Fong C."/>
            <person name="Wu Z."/>
            <person name="Crist E."/>
            <person name="Chang J."/>
            <person name="Zhou Y."/>
            <person name="Radey M."/>
            <person name="Rohmer L."/>
            <person name="Haugen E."/>
            <person name="Gillett W."/>
            <person name="Wuthiekanun V."/>
            <person name="Peacock S.J."/>
            <person name="Kaul R."/>
            <person name="Miller S.I."/>
            <person name="Manoil C."/>
            <person name="Jacobs M.A."/>
        </authorList>
    </citation>
    <scope>NUCLEOTIDE SEQUENCE [LARGE SCALE GENOMIC DNA]</scope>
    <source>
        <strain evidence="2 3">1026b</strain>
    </source>
</reference>
<protein>
    <submittedName>
        <fullName evidence="2">Pyruvate/2-oxoglutarate dehydrogenase complex,dehydrogenase (E1) component, eukaryotic type, betasubunit</fullName>
    </submittedName>
</protein>
<evidence type="ECO:0000313" key="3">
    <source>
        <dbReference type="Proteomes" id="UP000010087"/>
    </source>
</evidence>
<feature type="compositionally biased region" description="Basic and acidic residues" evidence="1">
    <location>
        <begin position="117"/>
        <end position="134"/>
    </location>
</feature>
<gene>
    <name evidence="2" type="ordered locus">BP1026B_II1473</name>
</gene>
<name>A0A0H3HV05_BURP2</name>
<dbReference type="RefSeq" id="WP_004551811.1">
    <property type="nucleotide sequence ID" value="NC_017832.1"/>
</dbReference>
<dbReference type="PATRIC" id="fig|884204.3.peg.5832"/>
<proteinExistence type="predicted"/>
<organism evidence="2 3">
    <name type="scientific">Burkholderia pseudomallei (strain 1026b)</name>
    <dbReference type="NCBI Taxonomy" id="884204"/>
    <lineage>
        <taxon>Bacteria</taxon>
        <taxon>Pseudomonadati</taxon>
        <taxon>Pseudomonadota</taxon>
        <taxon>Betaproteobacteria</taxon>
        <taxon>Burkholderiales</taxon>
        <taxon>Burkholderiaceae</taxon>
        <taxon>Burkholderia</taxon>
        <taxon>pseudomallei group</taxon>
    </lineage>
</organism>
<dbReference type="InterPro" id="IPR019701">
    <property type="entry name" value="Phage_P22_NinX"/>
</dbReference>
<sequence length="162" mass="17186">MRTDRLDGTRLDYWCARALAGDDATLRFVAVAPSVVVTVTSGALRKLDQRFAPSASWADAGDVLARADALSVARRDDGRVECTARFAGVRAVGCADGPDLRVALARAFVRARFGDAVDTPPEKPHQVRGGKIEPYDAGEPIPQHGDASATGNAGDIRSVPRM</sequence>
<evidence type="ECO:0000313" key="2">
    <source>
        <dbReference type="EMBL" id="AFI69714.1"/>
    </source>
</evidence>